<keyword evidence="2" id="KW-1185">Reference proteome</keyword>
<dbReference type="Proteomes" id="UP001498398">
    <property type="component" value="Unassembled WGS sequence"/>
</dbReference>
<protein>
    <submittedName>
        <fullName evidence="1">Uncharacterized protein</fullName>
    </submittedName>
</protein>
<sequence>MPHFVHIPSEKVWVLKKYVKREIIERKEKFLSAKTVVDIVTEAINFSSMNRVSSADIKKWIHNKPEYTAHIGSD</sequence>
<evidence type="ECO:0000313" key="2">
    <source>
        <dbReference type="Proteomes" id="UP001498398"/>
    </source>
</evidence>
<reference evidence="1 2" key="1">
    <citation type="submission" date="2024-01" db="EMBL/GenBank/DDBJ databases">
        <title>A draft genome for the cacao thread blight pathogen Marasmiellus scandens.</title>
        <authorList>
            <person name="Baruah I.K."/>
            <person name="Leung J."/>
            <person name="Bukari Y."/>
            <person name="Amoako-Attah I."/>
            <person name="Meinhardt L.W."/>
            <person name="Bailey B.A."/>
            <person name="Cohen S.P."/>
        </authorList>
    </citation>
    <scope>NUCLEOTIDE SEQUENCE [LARGE SCALE GENOMIC DNA]</scope>
    <source>
        <strain evidence="1 2">GH-19</strain>
    </source>
</reference>
<gene>
    <name evidence="1" type="ORF">VKT23_014846</name>
</gene>
<accession>A0ABR1IZM2</accession>
<name>A0ABR1IZM2_9AGAR</name>
<evidence type="ECO:0000313" key="1">
    <source>
        <dbReference type="EMBL" id="KAK7445428.1"/>
    </source>
</evidence>
<proteinExistence type="predicted"/>
<dbReference type="EMBL" id="JBANRG010000047">
    <property type="protein sequence ID" value="KAK7445428.1"/>
    <property type="molecule type" value="Genomic_DNA"/>
</dbReference>
<organism evidence="1 2">
    <name type="scientific">Marasmiellus scandens</name>
    <dbReference type="NCBI Taxonomy" id="2682957"/>
    <lineage>
        <taxon>Eukaryota</taxon>
        <taxon>Fungi</taxon>
        <taxon>Dikarya</taxon>
        <taxon>Basidiomycota</taxon>
        <taxon>Agaricomycotina</taxon>
        <taxon>Agaricomycetes</taxon>
        <taxon>Agaricomycetidae</taxon>
        <taxon>Agaricales</taxon>
        <taxon>Marasmiineae</taxon>
        <taxon>Omphalotaceae</taxon>
        <taxon>Marasmiellus</taxon>
    </lineage>
</organism>
<comment type="caution">
    <text evidence="1">The sequence shown here is derived from an EMBL/GenBank/DDBJ whole genome shotgun (WGS) entry which is preliminary data.</text>
</comment>